<protein>
    <submittedName>
        <fullName evidence="1">Uncharacterized protein</fullName>
    </submittedName>
</protein>
<dbReference type="Proteomes" id="UP000634136">
    <property type="component" value="Unassembled WGS sequence"/>
</dbReference>
<keyword evidence="2" id="KW-1185">Reference proteome</keyword>
<organism evidence="1 2">
    <name type="scientific">Senna tora</name>
    <dbReference type="NCBI Taxonomy" id="362788"/>
    <lineage>
        <taxon>Eukaryota</taxon>
        <taxon>Viridiplantae</taxon>
        <taxon>Streptophyta</taxon>
        <taxon>Embryophyta</taxon>
        <taxon>Tracheophyta</taxon>
        <taxon>Spermatophyta</taxon>
        <taxon>Magnoliopsida</taxon>
        <taxon>eudicotyledons</taxon>
        <taxon>Gunneridae</taxon>
        <taxon>Pentapetalae</taxon>
        <taxon>rosids</taxon>
        <taxon>fabids</taxon>
        <taxon>Fabales</taxon>
        <taxon>Fabaceae</taxon>
        <taxon>Caesalpinioideae</taxon>
        <taxon>Cassia clade</taxon>
        <taxon>Senna</taxon>
    </lineage>
</organism>
<name>A0A834XDQ4_9FABA</name>
<dbReference type="AlphaFoldDB" id="A0A834XDQ4"/>
<sequence>MRRYGQAQSMNSIRQAWFVRYDSSLSRPGMLLSSLRTQKKSLASYALLQLRVIGSEAQLDRKARVRAESQKREESSLSTLERGYRVPYLRTKKGIGVFLNPQLSQPGLLIYFLCAENSPKVLNNLHRSSVLVGCRPSTVDPRFVLDSPSPPSR</sequence>
<reference evidence="1" key="1">
    <citation type="submission" date="2020-09" db="EMBL/GenBank/DDBJ databases">
        <title>Genome-Enabled Discovery of Anthraquinone Biosynthesis in Senna tora.</title>
        <authorList>
            <person name="Kang S.-H."/>
            <person name="Pandey R.P."/>
            <person name="Lee C.-M."/>
            <person name="Sim J.-S."/>
            <person name="Jeong J.-T."/>
            <person name="Choi B.-S."/>
            <person name="Jung M."/>
            <person name="Ginzburg D."/>
            <person name="Zhao K."/>
            <person name="Won S.Y."/>
            <person name="Oh T.-J."/>
            <person name="Yu Y."/>
            <person name="Kim N.-H."/>
            <person name="Lee O.R."/>
            <person name="Lee T.-H."/>
            <person name="Bashyal P."/>
            <person name="Kim T.-S."/>
            <person name="Lee W.-H."/>
            <person name="Kawkins C."/>
            <person name="Kim C.-K."/>
            <person name="Kim J.S."/>
            <person name="Ahn B.O."/>
            <person name="Rhee S.Y."/>
            <person name="Sohng J.K."/>
        </authorList>
    </citation>
    <scope>NUCLEOTIDE SEQUENCE</scope>
    <source>
        <tissue evidence="1">Leaf</tissue>
    </source>
</reference>
<comment type="caution">
    <text evidence="1">The sequence shown here is derived from an EMBL/GenBank/DDBJ whole genome shotgun (WGS) entry which is preliminary data.</text>
</comment>
<evidence type="ECO:0000313" key="2">
    <source>
        <dbReference type="Proteomes" id="UP000634136"/>
    </source>
</evidence>
<proteinExistence type="predicted"/>
<gene>
    <name evidence="1" type="ORF">G2W53_004645</name>
</gene>
<dbReference type="EMBL" id="JAAIUW010000002">
    <property type="protein sequence ID" value="KAF7842347.1"/>
    <property type="molecule type" value="Genomic_DNA"/>
</dbReference>
<accession>A0A834XDQ4</accession>
<evidence type="ECO:0000313" key="1">
    <source>
        <dbReference type="EMBL" id="KAF7842347.1"/>
    </source>
</evidence>